<organism evidence="2 3">
    <name type="scientific">Candidatus Roizmanbacteria bacterium CG09_land_8_20_14_0_10_41_9</name>
    <dbReference type="NCBI Taxonomy" id="1974850"/>
    <lineage>
        <taxon>Bacteria</taxon>
        <taxon>Candidatus Roizmaniibacteriota</taxon>
    </lineage>
</organism>
<protein>
    <recommendedName>
        <fullName evidence="4">DUF1570 domain-containing protein</fullName>
    </recommendedName>
</protein>
<evidence type="ECO:0008006" key="4">
    <source>
        <dbReference type="Google" id="ProtNLM"/>
    </source>
</evidence>
<name>A0A2H0WW41_9BACT</name>
<evidence type="ECO:0000313" key="2">
    <source>
        <dbReference type="EMBL" id="PIS16119.1"/>
    </source>
</evidence>
<feature type="transmembrane region" description="Helical" evidence="1">
    <location>
        <begin position="35"/>
        <end position="54"/>
    </location>
</feature>
<proteinExistence type="predicted"/>
<feature type="non-terminal residue" evidence="2">
    <location>
        <position position="189"/>
    </location>
</feature>
<keyword evidence="1" id="KW-0472">Membrane</keyword>
<reference evidence="3" key="1">
    <citation type="submission" date="2017-09" db="EMBL/GenBank/DDBJ databases">
        <title>Depth-based differentiation of microbial function through sediment-hosted aquifers and enrichment of novel symbionts in the deep terrestrial subsurface.</title>
        <authorList>
            <person name="Probst A.J."/>
            <person name="Ladd B."/>
            <person name="Jarett J.K."/>
            <person name="Geller-Mcgrath D.E."/>
            <person name="Sieber C.M.K."/>
            <person name="Emerson J.B."/>
            <person name="Anantharaman K."/>
            <person name="Thomas B.C."/>
            <person name="Malmstrom R."/>
            <person name="Stieglmeier M."/>
            <person name="Klingl A."/>
            <person name="Woyke T."/>
            <person name="Ryan C.M."/>
            <person name="Banfield J.F."/>
        </authorList>
    </citation>
    <scope>NUCLEOTIDE SEQUENCE [LARGE SCALE GENOMIC DNA]</scope>
</reference>
<keyword evidence="1" id="KW-1133">Transmembrane helix</keyword>
<dbReference type="Proteomes" id="UP000231198">
    <property type="component" value="Unassembled WGS sequence"/>
</dbReference>
<evidence type="ECO:0000256" key="1">
    <source>
        <dbReference type="SAM" id="Phobius"/>
    </source>
</evidence>
<evidence type="ECO:0000313" key="3">
    <source>
        <dbReference type="Proteomes" id="UP000231198"/>
    </source>
</evidence>
<sequence>MFYLFGGIAAFTIFDMARGYLKAKNKQSYIVKNSIATLGIVAILFLFGPLFIISPVKIGYSTLKENTITLFYPKNRTSVADDIMMKTKKANSDNKDFYGITFPISVLVAISELDMLRFGIYPYAGGAGTELGITLREGKATTNVIAHELSHRNLARLTGKTIPAPNWFNEGLASYIGKMDYYKKPQDLR</sequence>
<comment type="caution">
    <text evidence="2">The sequence shown here is derived from an EMBL/GenBank/DDBJ whole genome shotgun (WGS) entry which is preliminary data.</text>
</comment>
<gene>
    <name evidence="2" type="ORF">COT62_00005</name>
</gene>
<keyword evidence="1" id="KW-0812">Transmembrane</keyword>
<accession>A0A2H0WW41</accession>
<dbReference type="AlphaFoldDB" id="A0A2H0WW41"/>
<dbReference type="EMBL" id="PEZG01000001">
    <property type="protein sequence ID" value="PIS16119.1"/>
    <property type="molecule type" value="Genomic_DNA"/>
</dbReference>